<evidence type="ECO:0000256" key="4">
    <source>
        <dbReference type="ARBA" id="ARBA00022692"/>
    </source>
</evidence>
<keyword evidence="10" id="KW-1185">Reference proteome</keyword>
<dbReference type="SUPFAM" id="SSF103473">
    <property type="entry name" value="MFS general substrate transporter"/>
    <property type="match status" value="1"/>
</dbReference>
<dbReference type="PANTHER" id="PTHR23513:SF6">
    <property type="entry name" value="MAJOR FACILITATOR SUPERFAMILY ASSOCIATED DOMAIN-CONTAINING PROTEIN"/>
    <property type="match status" value="1"/>
</dbReference>
<dbReference type="CDD" id="cd06173">
    <property type="entry name" value="MFS_MefA_like"/>
    <property type="match status" value="1"/>
</dbReference>
<feature type="transmembrane region" description="Helical" evidence="7">
    <location>
        <begin position="156"/>
        <end position="179"/>
    </location>
</feature>
<proteinExistence type="predicted"/>
<dbReference type="Gene3D" id="1.20.1250.20">
    <property type="entry name" value="MFS general substrate transporter like domains"/>
    <property type="match status" value="1"/>
</dbReference>
<dbReference type="PROSITE" id="PS50850">
    <property type="entry name" value="MFS"/>
    <property type="match status" value="2"/>
</dbReference>
<evidence type="ECO:0000256" key="6">
    <source>
        <dbReference type="ARBA" id="ARBA00023136"/>
    </source>
</evidence>
<evidence type="ECO:0000259" key="8">
    <source>
        <dbReference type="PROSITE" id="PS50850"/>
    </source>
</evidence>
<comment type="caution">
    <text evidence="9">The sequence shown here is derived from an EMBL/GenBank/DDBJ whole genome shotgun (WGS) entry which is preliminary data.</text>
</comment>
<feature type="transmembrane region" description="Helical" evidence="7">
    <location>
        <begin position="381"/>
        <end position="400"/>
    </location>
</feature>
<dbReference type="Proteomes" id="UP000789833">
    <property type="component" value="Unassembled WGS sequence"/>
</dbReference>
<dbReference type="PANTHER" id="PTHR23513">
    <property type="entry name" value="INTEGRAL MEMBRANE EFFLUX PROTEIN-RELATED"/>
    <property type="match status" value="1"/>
</dbReference>
<keyword evidence="5 7" id="KW-1133">Transmembrane helix</keyword>
<sequence length="411" mass="44795">MKLSSVNGFSVFWIASTSTYFGTYITTFALQVFIVVNQNGTALDVGWINASRWLPYVFIGLLAGVLIDRVNRKFILVTTDIGRGILLVLIFLLYSLDLINILYLALIMIFFGILSIFNDAASQSLIPQFVPRHLLTRANARLEQSAAVAETSGPALAGWITALISAPFTLLINSATYLISGILMNFLKQPNKAPTPVSSISIGQLLKEGVSWVYRHKYLRILAFNTHVWFLFHSMTTTVFITYVLLELGLSSFILGVTLAVAGIGAVVGATFSPSIGIKLGVGKAISIARILYCPAVVLIILAHPIQFISEVGAIIMLMVGQFFYGLAMGVEGPNEMGYRQSITPLQLQGRMNTTMRSINRSMIIIGAPLGGFIANEYGSHYVLMISATGLALCAIWLILSPMRNVKLENG</sequence>
<evidence type="ECO:0000256" key="3">
    <source>
        <dbReference type="ARBA" id="ARBA00022475"/>
    </source>
</evidence>
<evidence type="ECO:0000256" key="7">
    <source>
        <dbReference type="SAM" id="Phobius"/>
    </source>
</evidence>
<dbReference type="InterPro" id="IPR036259">
    <property type="entry name" value="MFS_trans_sf"/>
</dbReference>
<feature type="domain" description="Major facilitator superfamily (MFS) profile" evidence="8">
    <location>
        <begin position="218"/>
        <end position="411"/>
    </location>
</feature>
<feature type="domain" description="Major facilitator superfamily (MFS) profile" evidence="8">
    <location>
        <begin position="1"/>
        <end position="192"/>
    </location>
</feature>
<dbReference type="InterPro" id="IPR022324">
    <property type="entry name" value="Bacilysin_exporter_BacE_put"/>
</dbReference>
<gene>
    <name evidence="9" type="ORF">BACCIP111883_00588</name>
</gene>
<evidence type="ECO:0000313" key="10">
    <source>
        <dbReference type="Proteomes" id="UP000789833"/>
    </source>
</evidence>
<accession>A0ABM8YIW6</accession>
<comment type="subcellular location">
    <subcellularLocation>
        <location evidence="1">Cell membrane</location>
        <topology evidence="1">Multi-pass membrane protein</topology>
    </subcellularLocation>
</comment>
<dbReference type="InterPro" id="IPR020846">
    <property type="entry name" value="MFS_dom"/>
</dbReference>
<feature type="transmembrane region" description="Helical" evidence="7">
    <location>
        <begin position="285"/>
        <end position="306"/>
    </location>
</feature>
<dbReference type="EMBL" id="CAKJTJ010000002">
    <property type="protein sequence ID" value="CAG9619820.1"/>
    <property type="molecule type" value="Genomic_DNA"/>
</dbReference>
<feature type="transmembrane region" description="Helical" evidence="7">
    <location>
        <begin position="312"/>
        <end position="331"/>
    </location>
</feature>
<evidence type="ECO:0000256" key="5">
    <source>
        <dbReference type="ARBA" id="ARBA00022989"/>
    </source>
</evidence>
<organism evidence="9 10">
    <name type="scientific">Sutcliffiella rhizosphaerae</name>
    <dbReference type="NCBI Taxonomy" id="2880967"/>
    <lineage>
        <taxon>Bacteria</taxon>
        <taxon>Bacillati</taxon>
        <taxon>Bacillota</taxon>
        <taxon>Bacilli</taxon>
        <taxon>Bacillales</taxon>
        <taxon>Bacillaceae</taxon>
        <taxon>Sutcliffiella</taxon>
    </lineage>
</organism>
<evidence type="ECO:0000256" key="2">
    <source>
        <dbReference type="ARBA" id="ARBA00022448"/>
    </source>
</evidence>
<dbReference type="Pfam" id="PF05977">
    <property type="entry name" value="MFS_3"/>
    <property type="match status" value="1"/>
</dbReference>
<keyword evidence="6 7" id="KW-0472">Membrane</keyword>
<dbReference type="PRINTS" id="PR01988">
    <property type="entry name" value="EXPORTERBACE"/>
</dbReference>
<evidence type="ECO:0000256" key="1">
    <source>
        <dbReference type="ARBA" id="ARBA00004651"/>
    </source>
</evidence>
<protein>
    <recommendedName>
        <fullName evidence="8">Major facilitator superfamily (MFS) profile domain-containing protein</fullName>
    </recommendedName>
</protein>
<feature type="transmembrane region" description="Helical" evidence="7">
    <location>
        <begin position="252"/>
        <end position="273"/>
    </location>
</feature>
<feature type="transmembrane region" description="Helical" evidence="7">
    <location>
        <begin position="221"/>
        <end position="246"/>
    </location>
</feature>
<name>A0ABM8YIW6_9BACI</name>
<keyword evidence="3" id="KW-1003">Cell membrane</keyword>
<feature type="transmembrane region" description="Helical" evidence="7">
    <location>
        <begin position="84"/>
        <end position="117"/>
    </location>
</feature>
<keyword evidence="2" id="KW-0813">Transport</keyword>
<reference evidence="9 10" key="1">
    <citation type="submission" date="2021-10" db="EMBL/GenBank/DDBJ databases">
        <authorList>
            <person name="Criscuolo A."/>
        </authorList>
    </citation>
    <scope>NUCLEOTIDE SEQUENCE [LARGE SCALE GENOMIC DNA]</scope>
    <source>
        <strain evidence="10">CIP 111883</strain>
    </source>
</reference>
<evidence type="ECO:0000313" key="9">
    <source>
        <dbReference type="EMBL" id="CAG9619820.1"/>
    </source>
</evidence>
<dbReference type="InterPro" id="IPR010290">
    <property type="entry name" value="TM_effector"/>
</dbReference>
<feature type="transmembrane region" description="Helical" evidence="7">
    <location>
        <begin position="12"/>
        <end position="33"/>
    </location>
</feature>
<keyword evidence="4 7" id="KW-0812">Transmembrane</keyword>
<feature type="transmembrane region" description="Helical" evidence="7">
    <location>
        <begin position="53"/>
        <end position="72"/>
    </location>
</feature>
<feature type="transmembrane region" description="Helical" evidence="7">
    <location>
        <begin position="358"/>
        <end position="375"/>
    </location>
</feature>
<dbReference type="RefSeq" id="WP_230499749.1">
    <property type="nucleotide sequence ID" value="NZ_CAKJTJ010000002.1"/>
</dbReference>